<dbReference type="InterPro" id="IPR037185">
    <property type="entry name" value="EmrE-like"/>
</dbReference>
<dbReference type="SUPFAM" id="SSF103481">
    <property type="entry name" value="Multidrug resistance efflux transporter EmrE"/>
    <property type="match status" value="2"/>
</dbReference>
<feature type="compositionally biased region" description="Basic and acidic residues" evidence="5">
    <location>
        <begin position="470"/>
        <end position="481"/>
    </location>
</feature>
<gene>
    <name evidence="8" type="ORF">PGLA1383_LOCUS56835</name>
</gene>
<name>A0A813HXP7_POLGL</name>
<feature type="transmembrane region" description="Helical" evidence="6">
    <location>
        <begin position="1023"/>
        <end position="1044"/>
    </location>
</feature>
<sequence>MPTPSHCPFEAEEHMHWHVSVADEGRGGTLLPSGGHPTSLLEEASLLQFCEDGYLLVPQVVPKEVLDTAKAFISSQLAGLLNDAAATAGVSIVGKRLDPLEIDLGKDEMQVPPGNDDEKTQRGSDPAGPSAPKGRRGALFFRSNLFSASAWQLTALVRCAPVWRLVEQLLGQGQVDQSSLNAQVALRFPCIHDDLVATGTAVWKSVTGRDWHTDGLRQNKKHSFSLLLGIALSDIPSEDLGNLCVWPGSHRFCHARMRHPDGQIWRLTSEAGESPTGELGGKPPVGQEAPPGGQGLGQEGGWWPGDGPLPDLGPPVQLRMRAGDVVLTHSEMAHCGGPHLGPDMRYMVYFRIRHKDWAEMREAAVLVGDMWVDLEGVHALRDSGALGKTPEPQGWEWLVRVDSRDSKTRWGRTVSHGGEEIDRDMLYSNLEEDEVKIADNTQGLIKNPAGRQFSETTVRPTSSTSLVRGQSRDQLGRGQSRERLGLGQSLDRLGFSGAQTVGKEAPLDSARRGRGDSLCEMLFVHDEASAHDAMAVSGRRKKVRTWLVIENWLKATFGLEWPTLASQMVDYIEVRSKVDLELEENLVSKVALVVAAWESGRAQVPSKPLIGQKLEQVEQNELRLEDFREVTSIDDGEEAESDLDEAEGEDVRIGGADFSLPGNMPASGACVHFMSGADWVSMEPRWRSKLSLFLPKTGRKISRRGPACDSGDALLGGVNVHGVLFILNSTVLNVFLLLSILSSNEVTCIQSNEYFDDHGVTDSRANRVGLAGARFNSARALPVRVPLHAGEAAASVPETKAGGPDFVLGAYFLLWYLGNYYYNITNKLALTAAGGAAGYPMTIATLQLGVGCIWALLLWGYPDARTLPQITFDDYKKTLLVGACAAGAHAASVFALSAGAVSFGQIVKAAEPAFAAVVGTLFYSSSVSTAKWLCLIPVIGGVVLASLGELSFAWAALGTAGIANVFAAFKGNENKKLMETPGLKDRMGGVGNQFAITSLNAFFFCSIVMFATEGYKLPAFFKLAMNSKVIMMNLIFSGLWFYAYNELATMTMKKTSAVTQSVANTAKRVIVIVGVALVLGESLPPIKLIGCGVGIGGVFLYSVIDDLLKKNKK</sequence>
<dbReference type="GO" id="GO:0016020">
    <property type="term" value="C:membrane"/>
    <property type="evidence" value="ECO:0007669"/>
    <property type="project" value="UniProtKB-SubCell"/>
</dbReference>
<keyword evidence="3 6" id="KW-1133">Transmembrane helix</keyword>
<evidence type="ECO:0000256" key="5">
    <source>
        <dbReference type="SAM" id="MobiDB-lite"/>
    </source>
</evidence>
<feature type="region of interest" description="Disordered" evidence="5">
    <location>
        <begin position="271"/>
        <end position="314"/>
    </location>
</feature>
<dbReference type="Proteomes" id="UP000654075">
    <property type="component" value="Unassembled WGS sequence"/>
</dbReference>
<dbReference type="InterPro" id="IPR008775">
    <property type="entry name" value="Phytyl_CoA_dOase-like"/>
</dbReference>
<keyword evidence="2 6" id="KW-0812">Transmembrane</keyword>
<feature type="transmembrane region" description="Helical" evidence="6">
    <location>
        <begin position="1065"/>
        <end position="1080"/>
    </location>
</feature>
<accession>A0A813HXP7</accession>
<evidence type="ECO:0000256" key="1">
    <source>
        <dbReference type="ARBA" id="ARBA00004141"/>
    </source>
</evidence>
<dbReference type="Gene3D" id="2.60.120.620">
    <property type="entry name" value="q2cbj1_9rhob like domain"/>
    <property type="match status" value="1"/>
</dbReference>
<evidence type="ECO:0000313" key="9">
    <source>
        <dbReference type="Proteomes" id="UP000654075"/>
    </source>
</evidence>
<dbReference type="OrthoDB" id="6418713at2759"/>
<reference evidence="8" key="1">
    <citation type="submission" date="2021-02" db="EMBL/GenBank/DDBJ databases">
        <authorList>
            <person name="Dougan E. K."/>
            <person name="Rhodes N."/>
            <person name="Thang M."/>
            <person name="Chan C."/>
        </authorList>
    </citation>
    <scope>NUCLEOTIDE SEQUENCE</scope>
</reference>
<organism evidence="8 9">
    <name type="scientific">Polarella glacialis</name>
    <name type="common">Dinoflagellate</name>
    <dbReference type="NCBI Taxonomy" id="89957"/>
    <lineage>
        <taxon>Eukaryota</taxon>
        <taxon>Sar</taxon>
        <taxon>Alveolata</taxon>
        <taxon>Dinophyceae</taxon>
        <taxon>Suessiales</taxon>
        <taxon>Suessiaceae</taxon>
        <taxon>Polarella</taxon>
    </lineage>
</organism>
<feature type="compositionally biased region" description="Polar residues" evidence="5">
    <location>
        <begin position="453"/>
        <end position="468"/>
    </location>
</feature>
<comment type="caution">
    <text evidence="8">The sequence shown here is derived from an EMBL/GenBank/DDBJ whole genome shotgun (WGS) entry which is preliminary data.</text>
</comment>
<feature type="transmembrane region" description="Helical" evidence="6">
    <location>
        <begin position="951"/>
        <end position="969"/>
    </location>
</feature>
<dbReference type="Pfam" id="PF03151">
    <property type="entry name" value="TPT"/>
    <property type="match status" value="1"/>
</dbReference>
<keyword evidence="9" id="KW-1185">Reference proteome</keyword>
<protein>
    <recommendedName>
        <fullName evidence="7">Sugar phosphate transporter domain-containing protein</fullName>
    </recommendedName>
</protein>
<dbReference type="PANTHER" id="PTHR11132">
    <property type="entry name" value="SOLUTE CARRIER FAMILY 35"/>
    <property type="match status" value="1"/>
</dbReference>
<comment type="subcellular location">
    <subcellularLocation>
        <location evidence="1">Membrane</location>
        <topology evidence="1">Multi-pass membrane protein</topology>
    </subcellularLocation>
</comment>
<feature type="region of interest" description="Disordered" evidence="5">
    <location>
        <begin position="103"/>
        <end position="134"/>
    </location>
</feature>
<feature type="transmembrane region" description="Helical" evidence="6">
    <location>
        <begin position="879"/>
        <end position="901"/>
    </location>
</feature>
<feature type="compositionally biased region" description="Gly residues" evidence="5">
    <location>
        <begin position="292"/>
        <end position="304"/>
    </location>
</feature>
<evidence type="ECO:0000256" key="2">
    <source>
        <dbReference type="ARBA" id="ARBA00022692"/>
    </source>
</evidence>
<feature type="transmembrane region" description="Helical" evidence="6">
    <location>
        <begin position="913"/>
        <end position="939"/>
    </location>
</feature>
<feature type="transmembrane region" description="Helical" evidence="6">
    <location>
        <begin position="806"/>
        <end position="824"/>
    </location>
</feature>
<evidence type="ECO:0000256" key="3">
    <source>
        <dbReference type="ARBA" id="ARBA00022989"/>
    </source>
</evidence>
<dbReference type="SUPFAM" id="SSF51197">
    <property type="entry name" value="Clavaminate synthase-like"/>
    <property type="match status" value="1"/>
</dbReference>
<dbReference type="Pfam" id="PF05721">
    <property type="entry name" value="PhyH"/>
    <property type="match status" value="1"/>
</dbReference>
<dbReference type="InterPro" id="IPR050186">
    <property type="entry name" value="TPT_transporter"/>
</dbReference>
<feature type="region of interest" description="Disordered" evidence="5">
    <location>
        <begin position="441"/>
        <end position="481"/>
    </location>
</feature>
<evidence type="ECO:0000256" key="6">
    <source>
        <dbReference type="SAM" id="Phobius"/>
    </source>
</evidence>
<feature type="transmembrane region" description="Helical" evidence="6">
    <location>
        <begin position="990"/>
        <end position="1011"/>
    </location>
</feature>
<proteinExistence type="predicted"/>
<feature type="domain" description="Sugar phosphate transporter" evidence="7">
    <location>
        <begin position="807"/>
        <end position="1102"/>
    </location>
</feature>
<dbReference type="EMBL" id="CAJNNV010033152">
    <property type="protein sequence ID" value="CAE8642330.1"/>
    <property type="molecule type" value="Genomic_DNA"/>
</dbReference>
<dbReference type="AlphaFoldDB" id="A0A813HXP7"/>
<dbReference type="InterPro" id="IPR004853">
    <property type="entry name" value="Sugar_P_trans_dom"/>
</dbReference>
<feature type="transmembrane region" description="Helical" evidence="6">
    <location>
        <begin position="836"/>
        <end position="859"/>
    </location>
</feature>
<keyword evidence="4 6" id="KW-0472">Membrane</keyword>
<evidence type="ECO:0000259" key="7">
    <source>
        <dbReference type="Pfam" id="PF03151"/>
    </source>
</evidence>
<evidence type="ECO:0000256" key="4">
    <source>
        <dbReference type="ARBA" id="ARBA00023136"/>
    </source>
</evidence>
<evidence type="ECO:0000313" key="8">
    <source>
        <dbReference type="EMBL" id="CAE8642330.1"/>
    </source>
</evidence>